<feature type="transmembrane region" description="Helical" evidence="1">
    <location>
        <begin position="177"/>
        <end position="195"/>
    </location>
</feature>
<keyword evidence="1" id="KW-1133">Transmembrane helix</keyword>
<accession>A0A137S1V6</accession>
<comment type="caution">
    <text evidence="2">The sequence shown here is derived from an EMBL/GenBank/DDBJ whole genome shotgun (WGS) entry which is preliminary data.</text>
</comment>
<feature type="transmembrane region" description="Helical" evidence="1">
    <location>
        <begin position="335"/>
        <end position="353"/>
    </location>
</feature>
<sequence>MVSRVGWAWLLLPLPAVIAAFLYSGWVFGSYFWGYLGLMQVWTLAFIIGFGMLTAAIPRSSVRSATSYLSSDIRWDYILLILGALAIGAIFYDRYFIRGIDYFSVGIAKGRAQLNQGSYQSSFFSVFGNFFLYCYVFPLVRSILFWEERRLGAHFFIITVVVIELIGVTVLMGGRTAILLSLTFGLGSFVARRTLGKPYRPLSLKYSRLLLIALISLIAFGLFFAFRSQAFGDSDSFSYFLNICGHLTRDAALECDFGIQSGAGKDAVNYLHLVLLYGSHGTWMTEDIVLAEWAGGWITPQGLYSLVFSRVGLDQPQTAYEGFFIPAPGALLNDFGLWGMVSFALAFGVFAGVLTQMQSLGQANLATYVLVFAATFWFLSFLIFPTNIPGFVITAVLGLFLWTAYFCITNIASLFTNRYS</sequence>
<feature type="transmembrane region" description="Helical" evidence="1">
    <location>
        <begin position="32"/>
        <end position="57"/>
    </location>
</feature>
<feature type="transmembrane region" description="Helical" evidence="1">
    <location>
        <begin position="365"/>
        <end position="384"/>
    </location>
</feature>
<evidence type="ECO:0000256" key="1">
    <source>
        <dbReference type="SAM" id="Phobius"/>
    </source>
</evidence>
<reference evidence="3" key="1">
    <citation type="submission" date="2015-12" db="EMBL/GenBank/DDBJ databases">
        <authorList>
            <person name="Lima A."/>
            <person name="Farahani Zayas N."/>
            <person name="Castro Da Silva M.A."/>
            <person name="Cabral A."/>
            <person name="Pessatti M.L."/>
        </authorList>
    </citation>
    <scope>NUCLEOTIDE SEQUENCE [LARGE SCALE GENOMIC DNA]</scope>
    <source>
        <strain evidence="3">LAMA 842</strain>
    </source>
</reference>
<dbReference type="RefSeq" id="WP_156471792.1">
    <property type="nucleotide sequence ID" value="NZ_LOCO01000035.1"/>
</dbReference>
<feature type="transmembrane region" description="Helical" evidence="1">
    <location>
        <begin position="77"/>
        <end position="97"/>
    </location>
</feature>
<keyword evidence="1" id="KW-0472">Membrane</keyword>
<dbReference type="AlphaFoldDB" id="A0A137S1V6"/>
<proteinExistence type="predicted"/>
<feature type="transmembrane region" description="Helical" evidence="1">
    <location>
        <begin position="207"/>
        <end position="226"/>
    </location>
</feature>
<dbReference type="PATRIC" id="fig|1306954.6.peg.2795"/>
<keyword evidence="3" id="KW-1185">Reference proteome</keyword>
<evidence type="ECO:0008006" key="4">
    <source>
        <dbReference type="Google" id="ProtNLM"/>
    </source>
</evidence>
<evidence type="ECO:0000313" key="3">
    <source>
        <dbReference type="Proteomes" id="UP000070282"/>
    </source>
</evidence>
<feature type="transmembrane region" description="Helical" evidence="1">
    <location>
        <begin position="151"/>
        <end position="171"/>
    </location>
</feature>
<keyword evidence="1" id="KW-0812">Transmembrane</keyword>
<feature type="transmembrane region" description="Helical" evidence="1">
    <location>
        <begin position="390"/>
        <end position="415"/>
    </location>
</feature>
<name>A0A137S1V6_9GAMM</name>
<protein>
    <recommendedName>
        <fullName evidence="4">Oligosaccharide repeat unit polymerase</fullName>
    </recommendedName>
</protein>
<gene>
    <name evidence="2" type="ORF">J122_3959</name>
</gene>
<feature type="transmembrane region" description="Helical" evidence="1">
    <location>
        <begin position="7"/>
        <end position="26"/>
    </location>
</feature>
<feature type="transmembrane region" description="Helical" evidence="1">
    <location>
        <begin position="117"/>
        <end position="139"/>
    </location>
</feature>
<organism evidence="2 3">
    <name type="scientific">Marinobacter excellens LAMA 842</name>
    <dbReference type="NCBI Taxonomy" id="1306954"/>
    <lineage>
        <taxon>Bacteria</taxon>
        <taxon>Pseudomonadati</taxon>
        <taxon>Pseudomonadota</taxon>
        <taxon>Gammaproteobacteria</taxon>
        <taxon>Pseudomonadales</taxon>
        <taxon>Marinobacteraceae</taxon>
        <taxon>Marinobacter</taxon>
    </lineage>
</organism>
<dbReference type="Proteomes" id="UP000070282">
    <property type="component" value="Unassembled WGS sequence"/>
</dbReference>
<dbReference type="EMBL" id="LOCO01000035">
    <property type="protein sequence ID" value="KXO06425.1"/>
    <property type="molecule type" value="Genomic_DNA"/>
</dbReference>
<evidence type="ECO:0000313" key="2">
    <source>
        <dbReference type="EMBL" id="KXO06425.1"/>
    </source>
</evidence>